<dbReference type="CDD" id="cd03784">
    <property type="entry name" value="GT1_Gtf-like"/>
    <property type="match status" value="1"/>
</dbReference>
<dbReference type="SUPFAM" id="SSF53756">
    <property type="entry name" value="UDP-Glycosyltransferase/glycogen phosphorylase"/>
    <property type="match status" value="1"/>
</dbReference>
<evidence type="ECO:0000313" key="7">
    <source>
        <dbReference type="Proteomes" id="UP000887578"/>
    </source>
</evidence>
<proteinExistence type="inferred from homology"/>
<comment type="similarity">
    <text evidence="1 5">Belongs to the UDP-glycosyltransferase family.</text>
</comment>
<comment type="catalytic activity">
    <reaction evidence="4 6">
        <text>glucuronate acceptor + UDP-alpha-D-glucuronate = acceptor beta-D-glucuronoside + UDP + H(+)</text>
        <dbReference type="Rhea" id="RHEA:21032"/>
        <dbReference type="ChEBI" id="CHEBI:15378"/>
        <dbReference type="ChEBI" id="CHEBI:58052"/>
        <dbReference type="ChEBI" id="CHEBI:58223"/>
        <dbReference type="ChEBI" id="CHEBI:132367"/>
        <dbReference type="ChEBI" id="CHEBI:132368"/>
        <dbReference type="EC" id="2.4.1.17"/>
    </reaction>
</comment>
<dbReference type="GO" id="GO:0015020">
    <property type="term" value="F:glucuronosyltransferase activity"/>
    <property type="evidence" value="ECO:0007669"/>
    <property type="project" value="UniProtKB-EC"/>
</dbReference>
<dbReference type="Proteomes" id="UP000887578">
    <property type="component" value="Unplaced"/>
</dbReference>
<dbReference type="PROSITE" id="PS00375">
    <property type="entry name" value="UDPGT"/>
    <property type="match status" value="1"/>
</dbReference>
<keyword evidence="7" id="KW-1185">Reference proteome</keyword>
<dbReference type="Gene3D" id="3.40.50.2000">
    <property type="entry name" value="Glycogen Phosphorylase B"/>
    <property type="match status" value="1"/>
</dbReference>
<dbReference type="GO" id="GO:0016020">
    <property type="term" value="C:membrane"/>
    <property type="evidence" value="ECO:0007669"/>
    <property type="project" value="UniProtKB-SubCell"/>
</dbReference>
<dbReference type="InterPro" id="IPR050271">
    <property type="entry name" value="UDP-glycosyltransferase"/>
</dbReference>
<evidence type="ECO:0000256" key="1">
    <source>
        <dbReference type="ARBA" id="ARBA00009995"/>
    </source>
</evidence>
<name>A0A914QL74_9BILA</name>
<evidence type="ECO:0000313" key="8">
    <source>
        <dbReference type="WBParaSite" id="PDA_v2.g430.t1"/>
    </source>
</evidence>
<dbReference type="EC" id="2.4.1.17" evidence="6"/>
<dbReference type="FunFam" id="3.40.50.2000:FF:000021">
    <property type="entry name" value="UDP-glucuronosyltransferase"/>
    <property type="match status" value="1"/>
</dbReference>
<evidence type="ECO:0000256" key="2">
    <source>
        <dbReference type="ARBA" id="ARBA00022676"/>
    </source>
</evidence>
<dbReference type="PANTHER" id="PTHR48043:SF119">
    <property type="entry name" value="UDP-GLUCURONOSYLTRANSFERASE"/>
    <property type="match status" value="1"/>
</dbReference>
<dbReference type="WBParaSite" id="PDA_v2.g430.t1">
    <property type="protein sequence ID" value="PDA_v2.g430.t1"/>
    <property type="gene ID" value="PDA_v2.g430"/>
</dbReference>
<evidence type="ECO:0000256" key="5">
    <source>
        <dbReference type="RuleBase" id="RU003718"/>
    </source>
</evidence>
<evidence type="ECO:0000256" key="6">
    <source>
        <dbReference type="RuleBase" id="RU362059"/>
    </source>
</evidence>
<evidence type="ECO:0000256" key="4">
    <source>
        <dbReference type="ARBA" id="ARBA00047475"/>
    </source>
</evidence>
<dbReference type="InterPro" id="IPR002213">
    <property type="entry name" value="UDP_glucos_trans"/>
</dbReference>
<dbReference type="InterPro" id="IPR035595">
    <property type="entry name" value="UDP_glycos_trans_CS"/>
</dbReference>
<keyword evidence="3 5" id="KW-0808">Transferase</keyword>
<organism evidence="7 8">
    <name type="scientific">Panagrolaimus davidi</name>
    <dbReference type="NCBI Taxonomy" id="227884"/>
    <lineage>
        <taxon>Eukaryota</taxon>
        <taxon>Metazoa</taxon>
        <taxon>Ecdysozoa</taxon>
        <taxon>Nematoda</taxon>
        <taxon>Chromadorea</taxon>
        <taxon>Rhabditida</taxon>
        <taxon>Tylenchina</taxon>
        <taxon>Panagrolaimomorpha</taxon>
        <taxon>Panagrolaimoidea</taxon>
        <taxon>Panagrolaimidae</taxon>
        <taxon>Panagrolaimus</taxon>
    </lineage>
</organism>
<keyword evidence="2 5" id="KW-0328">Glycosyltransferase</keyword>
<dbReference type="Pfam" id="PF00201">
    <property type="entry name" value="UDPGT"/>
    <property type="match status" value="1"/>
</dbReference>
<accession>A0A914QL74</accession>
<evidence type="ECO:0000256" key="3">
    <source>
        <dbReference type="ARBA" id="ARBA00022679"/>
    </source>
</evidence>
<comment type="subcellular location">
    <subcellularLocation>
        <location evidence="6">Membrane</location>
        <topology evidence="6">Single-pass membrane protein</topology>
    </subcellularLocation>
</comment>
<protein>
    <recommendedName>
        <fullName evidence="6">UDP-glucuronosyltransferase</fullName>
        <ecNumber evidence="6">2.4.1.17</ecNumber>
    </recommendedName>
</protein>
<sequence length="322" mass="35876">MLKELKGTPYVVFTTPNVGAESNVAELALGHTPVLDATRGTVLPSGHGDVYDQHNFLLRVDNVLEAIGEYGALNFWVPSLLGYENPEKLGVTSFDTLDVVRNAEMNIRESLDRLGRIAPIGDDFRSVGSHCKEFSPLPKDLADFVEDPTSKGTIYIAFGTIVNFNTCPHFVFEAFFNAINEFPEYRIIMSTRNLTLRTLPKLNKNVKIVHWAPQTAILTHPKTKLFMTHGGLKSFKEALCGKVPVVFMPISAEQGMITRVSMKMGLGTALSKYTVTSEAMITAFNEVLQNSTYKENMEKTYEYFLDRIIPSLDEGACCFITK</sequence>
<dbReference type="PANTHER" id="PTHR48043">
    <property type="entry name" value="EG:EG0003.4 PROTEIN-RELATED"/>
    <property type="match status" value="1"/>
</dbReference>
<reference evidence="8" key="1">
    <citation type="submission" date="2022-11" db="UniProtKB">
        <authorList>
            <consortium name="WormBaseParasite"/>
        </authorList>
    </citation>
    <scope>IDENTIFICATION</scope>
</reference>
<dbReference type="AlphaFoldDB" id="A0A914QL74"/>